<keyword evidence="6" id="KW-0175">Coiled coil</keyword>
<name>A0A9W8H727_9FUNG</name>
<comment type="subcellular location">
    <subcellularLocation>
        <location evidence="2">Nucleus</location>
        <location evidence="2">Nucleolus</location>
    </subcellularLocation>
</comment>
<keyword evidence="9" id="KW-1185">Reference proteome</keyword>
<comment type="function">
    <text evidence="1">Involved in the biogenesis of the 60S ribosomal subunit.</text>
</comment>
<gene>
    <name evidence="8" type="primary">NOP16</name>
    <name evidence="8" type="ORF">GGI15_004833</name>
</gene>
<dbReference type="AlphaFoldDB" id="A0A9W8H727"/>
<proteinExistence type="inferred from homology"/>
<feature type="coiled-coil region" evidence="6">
    <location>
        <begin position="185"/>
        <end position="212"/>
    </location>
</feature>
<feature type="region of interest" description="Disordered" evidence="7">
    <location>
        <begin position="1"/>
        <end position="25"/>
    </location>
</feature>
<evidence type="ECO:0000256" key="7">
    <source>
        <dbReference type="SAM" id="MobiDB-lite"/>
    </source>
</evidence>
<dbReference type="PANTHER" id="PTHR13243:SF1">
    <property type="entry name" value="NUCLEOLAR PROTEIN 16"/>
    <property type="match status" value="1"/>
</dbReference>
<evidence type="ECO:0000256" key="3">
    <source>
        <dbReference type="ARBA" id="ARBA00008479"/>
    </source>
</evidence>
<dbReference type="InterPro" id="IPR019002">
    <property type="entry name" value="Ribosome_biogenesis_Nop16"/>
</dbReference>
<dbReference type="Pfam" id="PF09420">
    <property type="entry name" value="Nop16"/>
    <property type="match status" value="1"/>
</dbReference>
<comment type="caution">
    <text evidence="8">The sequence shown here is derived from an EMBL/GenBank/DDBJ whole genome shotgun (WGS) entry which is preliminary data.</text>
</comment>
<sequence>MVRPIARKKLRNPKLKTTRRTAEKAKRVKYTGHPLLKEKWNRSLTVTENYRNLGLVSRVNGVRGGVVKDLFAKPKQQEEEGEKGELTEEQVKKAIPKGYGIIERDEEGNVVNIIMAEEEGDPLDSDYEVEKVEAKEEGARILEEFAATHEEDRERWISQGERRILQEFIDKHGDNYDAMFWDTKLNVQQLTKRQLEKKIKKYLVEKAKTKSSRGFGAGSPRSIPASRVNIRASEFVIGTAIVISAELSV</sequence>
<evidence type="ECO:0000313" key="9">
    <source>
        <dbReference type="Proteomes" id="UP001140172"/>
    </source>
</evidence>
<dbReference type="GO" id="GO:0042273">
    <property type="term" value="P:ribosomal large subunit biogenesis"/>
    <property type="evidence" value="ECO:0007669"/>
    <property type="project" value="TreeGrafter"/>
</dbReference>
<dbReference type="PANTHER" id="PTHR13243">
    <property type="entry name" value="HSPC111 PROTEIN-RELATED"/>
    <property type="match status" value="1"/>
</dbReference>
<reference evidence="8" key="1">
    <citation type="submission" date="2022-07" db="EMBL/GenBank/DDBJ databases">
        <title>Phylogenomic reconstructions and comparative analyses of Kickxellomycotina fungi.</title>
        <authorList>
            <person name="Reynolds N.K."/>
            <person name="Stajich J.E."/>
            <person name="Barry K."/>
            <person name="Grigoriev I.V."/>
            <person name="Crous P."/>
            <person name="Smith M.E."/>
        </authorList>
    </citation>
    <scope>NUCLEOTIDE SEQUENCE</scope>
    <source>
        <strain evidence="8">BCRC 34489</strain>
    </source>
</reference>
<evidence type="ECO:0000256" key="1">
    <source>
        <dbReference type="ARBA" id="ARBA00002889"/>
    </source>
</evidence>
<feature type="compositionally biased region" description="Basic residues" evidence="7">
    <location>
        <begin position="1"/>
        <end position="19"/>
    </location>
</feature>
<organism evidence="8 9">
    <name type="scientific">Coemansia interrupta</name>
    <dbReference type="NCBI Taxonomy" id="1126814"/>
    <lineage>
        <taxon>Eukaryota</taxon>
        <taxon>Fungi</taxon>
        <taxon>Fungi incertae sedis</taxon>
        <taxon>Zoopagomycota</taxon>
        <taxon>Kickxellomycotina</taxon>
        <taxon>Kickxellomycetes</taxon>
        <taxon>Kickxellales</taxon>
        <taxon>Kickxellaceae</taxon>
        <taxon>Coemansia</taxon>
    </lineage>
</organism>
<keyword evidence="5" id="KW-0539">Nucleus</keyword>
<dbReference type="Proteomes" id="UP001140172">
    <property type="component" value="Unassembled WGS sequence"/>
</dbReference>
<evidence type="ECO:0000256" key="5">
    <source>
        <dbReference type="ARBA" id="ARBA00023242"/>
    </source>
</evidence>
<accession>A0A9W8H727</accession>
<evidence type="ECO:0000256" key="2">
    <source>
        <dbReference type="ARBA" id="ARBA00004604"/>
    </source>
</evidence>
<evidence type="ECO:0000256" key="6">
    <source>
        <dbReference type="SAM" id="Coils"/>
    </source>
</evidence>
<protein>
    <recommendedName>
        <fullName evidence="4">Nucleolar protein 16</fullName>
    </recommendedName>
</protein>
<evidence type="ECO:0000256" key="4">
    <source>
        <dbReference type="ARBA" id="ARBA00015522"/>
    </source>
</evidence>
<comment type="similarity">
    <text evidence="3">Belongs to the NOP16 family.</text>
</comment>
<dbReference type="GO" id="GO:0005730">
    <property type="term" value="C:nucleolus"/>
    <property type="evidence" value="ECO:0007669"/>
    <property type="project" value="UniProtKB-SubCell"/>
</dbReference>
<dbReference type="OrthoDB" id="285729at2759"/>
<dbReference type="EMBL" id="JANBUM010000491">
    <property type="protein sequence ID" value="KAJ2776470.1"/>
    <property type="molecule type" value="Genomic_DNA"/>
</dbReference>
<evidence type="ECO:0000313" key="8">
    <source>
        <dbReference type="EMBL" id="KAJ2776470.1"/>
    </source>
</evidence>